<dbReference type="Proteomes" id="UP001499930">
    <property type="component" value="Unassembled WGS sequence"/>
</dbReference>
<feature type="compositionally biased region" description="Acidic residues" evidence="1">
    <location>
        <begin position="1"/>
        <end position="24"/>
    </location>
</feature>
<dbReference type="RefSeq" id="WP_344904522.1">
    <property type="nucleotide sequence ID" value="NZ_BAAAWD010000020.1"/>
</dbReference>
<comment type="caution">
    <text evidence="2">The sequence shown here is derived from an EMBL/GenBank/DDBJ whole genome shotgun (WGS) entry which is preliminary data.</text>
</comment>
<sequence>MWDEGETPDTGRDDDGDDGADDQADVSSREPPFMSMDLLTFPDDGNRYELFNGSLL</sequence>
<evidence type="ECO:0000313" key="3">
    <source>
        <dbReference type="Proteomes" id="UP001499930"/>
    </source>
</evidence>
<evidence type="ECO:0000256" key="1">
    <source>
        <dbReference type="SAM" id="MobiDB-lite"/>
    </source>
</evidence>
<protein>
    <submittedName>
        <fullName evidence="2">Uncharacterized protein</fullName>
    </submittedName>
</protein>
<keyword evidence="3" id="KW-1185">Reference proteome</keyword>
<organism evidence="2 3">
    <name type="scientific">Streptosporangium longisporum</name>
    <dbReference type="NCBI Taxonomy" id="46187"/>
    <lineage>
        <taxon>Bacteria</taxon>
        <taxon>Bacillati</taxon>
        <taxon>Actinomycetota</taxon>
        <taxon>Actinomycetes</taxon>
        <taxon>Streptosporangiales</taxon>
        <taxon>Streptosporangiaceae</taxon>
        <taxon>Streptosporangium</taxon>
    </lineage>
</organism>
<evidence type="ECO:0000313" key="2">
    <source>
        <dbReference type="EMBL" id="GAA3033509.1"/>
    </source>
</evidence>
<feature type="region of interest" description="Disordered" evidence="1">
    <location>
        <begin position="1"/>
        <end position="40"/>
    </location>
</feature>
<proteinExistence type="predicted"/>
<name>A0ABP6LAX3_9ACTN</name>
<accession>A0ABP6LAX3</accession>
<reference evidence="3" key="1">
    <citation type="journal article" date="2019" name="Int. J. Syst. Evol. Microbiol.">
        <title>The Global Catalogue of Microorganisms (GCM) 10K type strain sequencing project: providing services to taxonomists for standard genome sequencing and annotation.</title>
        <authorList>
            <consortium name="The Broad Institute Genomics Platform"/>
            <consortium name="The Broad Institute Genome Sequencing Center for Infectious Disease"/>
            <person name="Wu L."/>
            <person name="Ma J."/>
        </authorList>
    </citation>
    <scope>NUCLEOTIDE SEQUENCE [LARGE SCALE GENOMIC DNA]</scope>
    <source>
        <strain evidence="3">JCM 3106</strain>
    </source>
</reference>
<dbReference type="EMBL" id="BAAAWD010000020">
    <property type="protein sequence ID" value="GAA3033509.1"/>
    <property type="molecule type" value="Genomic_DNA"/>
</dbReference>
<gene>
    <name evidence="2" type="ORF">GCM10017559_71100</name>
</gene>